<organism evidence="1 2">
    <name type="scientific">Rattus norvegicus</name>
    <name type="common">Rat</name>
    <dbReference type="NCBI Taxonomy" id="10116"/>
    <lineage>
        <taxon>Eukaryota</taxon>
        <taxon>Metazoa</taxon>
        <taxon>Chordata</taxon>
        <taxon>Craniata</taxon>
        <taxon>Vertebrata</taxon>
        <taxon>Euteleostomi</taxon>
        <taxon>Mammalia</taxon>
        <taxon>Eutheria</taxon>
        <taxon>Euarchontoglires</taxon>
        <taxon>Glires</taxon>
        <taxon>Rodentia</taxon>
        <taxon>Myomorpha</taxon>
        <taxon>Muroidea</taxon>
        <taxon>Muridae</taxon>
        <taxon>Murinae</taxon>
        <taxon>Rattus</taxon>
    </lineage>
</organism>
<gene>
    <name evidence="1" type="ORF">rCG_27348</name>
</gene>
<sequence>MTKGHPLKTLTVGTQKGIDEINKIASEPRAGKQRAKASFLHGLL</sequence>
<proteinExistence type="predicted"/>
<dbReference type="AlphaFoldDB" id="A6HNY5"/>
<evidence type="ECO:0000313" key="2">
    <source>
        <dbReference type="Proteomes" id="UP000234681"/>
    </source>
</evidence>
<dbReference type="EMBL" id="CH473949">
    <property type="protein sequence ID" value="EDL79736.1"/>
    <property type="molecule type" value="Genomic_DNA"/>
</dbReference>
<protein>
    <submittedName>
        <fullName evidence="1">RCG27348</fullName>
    </submittedName>
</protein>
<reference evidence="2" key="1">
    <citation type="submission" date="2005-09" db="EMBL/GenBank/DDBJ databases">
        <authorList>
            <person name="Mural R.J."/>
            <person name="Li P.W."/>
            <person name="Adams M.D."/>
            <person name="Amanatides P.G."/>
            <person name="Baden-Tillson H."/>
            <person name="Barnstead M."/>
            <person name="Chin S.H."/>
            <person name="Dew I."/>
            <person name="Evans C.A."/>
            <person name="Ferriera S."/>
            <person name="Flanigan M."/>
            <person name="Fosler C."/>
            <person name="Glodek A."/>
            <person name="Gu Z."/>
            <person name="Holt R.A."/>
            <person name="Jennings D."/>
            <person name="Kraft C.L."/>
            <person name="Lu F."/>
            <person name="Nguyen T."/>
            <person name="Nusskern D.R."/>
            <person name="Pfannkoch C.M."/>
            <person name="Sitter C."/>
            <person name="Sutton G.G."/>
            <person name="Venter J.C."/>
            <person name="Wang Z."/>
            <person name="Woodage T."/>
            <person name="Zheng X.H."/>
            <person name="Zhong F."/>
        </authorList>
    </citation>
    <scope>NUCLEOTIDE SEQUENCE [LARGE SCALE GENOMIC DNA]</scope>
    <source>
        <strain>BN</strain>
        <strain evidence="2">Sprague-Dawley</strain>
    </source>
</reference>
<dbReference type="Proteomes" id="UP000234681">
    <property type="component" value="Chromosome 3"/>
</dbReference>
<evidence type="ECO:0000313" key="1">
    <source>
        <dbReference type="EMBL" id="EDL79736.1"/>
    </source>
</evidence>
<name>A6HNY5_RAT</name>
<accession>A6HNY5</accession>